<dbReference type="Gene3D" id="2.60.120.560">
    <property type="entry name" value="Exo-inulinase, domain 1"/>
    <property type="match status" value="1"/>
</dbReference>
<evidence type="ECO:0000256" key="1">
    <source>
        <dbReference type="ARBA" id="ARBA00023239"/>
    </source>
</evidence>
<comment type="similarity">
    <text evidence="2">Belongs to the polysaccharide lyase 1 family.</text>
</comment>
<dbReference type="GO" id="GO:0005576">
    <property type="term" value="C:extracellular region"/>
    <property type="evidence" value="ECO:0007669"/>
    <property type="project" value="UniProtKB-SubCell"/>
</dbReference>
<dbReference type="Pfam" id="PF00544">
    <property type="entry name" value="Pectate_lyase_4"/>
    <property type="match status" value="1"/>
</dbReference>
<dbReference type="SMART" id="SM00710">
    <property type="entry name" value="PbH1"/>
    <property type="match status" value="4"/>
</dbReference>
<dbReference type="PANTHER" id="PTHR31683">
    <property type="entry name" value="PECTATE LYASE 18-RELATED"/>
    <property type="match status" value="1"/>
</dbReference>
<evidence type="ECO:0000313" key="5">
    <source>
        <dbReference type="EMBL" id="GIH10559.1"/>
    </source>
</evidence>
<organism evidence="5 6">
    <name type="scientific">Rhizocola hellebori</name>
    <dbReference type="NCBI Taxonomy" id="1392758"/>
    <lineage>
        <taxon>Bacteria</taxon>
        <taxon>Bacillati</taxon>
        <taxon>Actinomycetota</taxon>
        <taxon>Actinomycetes</taxon>
        <taxon>Micromonosporales</taxon>
        <taxon>Micromonosporaceae</taxon>
        <taxon>Rhizocola</taxon>
    </lineage>
</organism>
<feature type="domain" description="Pectate lyase" evidence="4">
    <location>
        <begin position="268"/>
        <end position="477"/>
    </location>
</feature>
<protein>
    <recommendedName>
        <fullName evidence="4">Pectate lyase domain-containing protein</fullName>
    </recommendedName>
</protein>
<evidence type="ECO:0000256" key="3">
    <source>
        <dbReference type="SAM" id="MobiDB-lite"/>
    </source>
</evidence>
<dbReference type="PANTHER" id="PTHR31683:SF18">
    <property type="entry name" value="PECTATE LYASE 21-RELATED"/>
    <property type="match status" value="1"/>
</dbReference>
<dbReference type="AlphaFoldDB" id="A0A8J3QGD2"/>
<dbReference type="GO" id="GO:0030570">
    <property type="term" value="F:pectate lyase activity"/>
    <property type="evidence" value="ECO:0007669"/>
    <property type="project" value="InterPro"/>
</dbReference>
<gene>
    <name evidence="5" type="ORF">Rhe02_86260</name>
</gene>
<keyword evidence="2" id="KW-0624">Polysaccharide degradation</keyword>
<dbReference type="Gene3D" id="2.160.20.10">
    <property type="entry name" value="Single-stranded right-handed beta-helix, Pectin lyase-like"/>
    <property type="match status" value="1"/>
</dbReference>
<dbReference type="InterPro" id="IPR045032">
    <property type="entry name" value="PEL"/>
</dbReference>
<dbReference type="Proteomes" id="UP000612899">
    <property type="component" value="Unassembled WGS sequence"/>
</dbReference>
<evidence type="ECO:0000256" key="2">
    <source>
        <dbReference type="RuleBase" id="RU361173"/>
    </source>
</evidence>
<feature type="region of interest" description="Disordered" evidence="3">
    <location>
        <begin position="221"/>
        <end position="270"/>
    </location>
</feature>
<dbReference type="InterPro" id="IPR012334">
    <property type="entry name" value="Pectin_lyas_fold"/>
</dbReference>
<feature type="compositionally biased region" description="Pro residues" evidence="3">
    <location>
        <begin position="224"/>
        <end position="248"/>
    </location>
</feature>
<keyword evidence="6" id="KW-1185">Reference proteome</keyword>
<sequence length="541" mass="55689">MSDGERAASRSPSFFEEITLMRSSPRWRAALVASATTIVLAVLVVGRADAATLFSDDFNDGNSSGWSTSGGSWSVTSGAYRQSSTGADAKAQAGTTSWTDYTVQATVTPIAFGNSTRSTGVAARAQSMTNFYSLVLVGSGSLQLRRISGGGTSTLASAATAVTPGTTYTLALTVSGSSLAGSVNGTQLVTATDSTFATGRVGLVASYTSVSFDNVSVFTGTAPSTPPTQPPPSSPSPTVSPPPPPPPGQADGFASVNAMGQNGTSGGAGGQTVTVTTAAALEDYVGRPEPFVIMVSGTISVSDMLTVVANKSIIGVGSTAHITGGGLQLGSTTRPGNNVIIRNIKFSNAGDDSISVTNNAHHVWIDHNEFLPAFDGSVDVKRQSTFVTVSWNRFSGTDKSMLLGHSDSFTADVGFLKVTYHHNLFDGSTQRHPRVRFGDPVHVYNNYYRGVGLYGVASTENAGVLVEGNYFENTAFPCYSVSGYADSAPGRLVERLNTFVNSGVCEAGGTVANPASFYGYTLTPTGQVPAVVTAGAGVGKI</sequence>
<dbReference type="InterPro" id="IPR002022">
    <property type="entry name" value="Pec_lyase"/>
</dbReference>
<reference evidence="5" key="1">
    <citation type="submission" date="2021-01" db="EMBL/GenBank/DDBJ databases">
        <title>Whole genome shotgun sequence of Rhizocola hellebori NBRC 109834.</title>
        <authorList>
            <person name="Komaki H."/>
            <person name="Tamura T."/>
        </authorList>
    </citation>
    <scope>NUCLEOTIDE SEQUENCE</scope>
    <source>
        <strain evidence="5">NBRC 109834</strain>
    </source>
</reference>
<dbReference type="GO" id="GO:0000272">
    <property type="term" value="P:polysaccharide catabolic process"/>
    <property type="evidence" value="ECO:0007669"/>
    <property type="project" value="UniProtKB-KW"/>
</dbReference>
<dbReference type="SMART" id="SM00656">
    <property type="entry name" value="Amb_all"/>
    <property type="match status" value="1"/>
</dbReference>
<dbReference type="InterPro" id="IPR011050">
    <property type="entry name" value="Pectin_lyase_fold/virulence"/>
</dbReference>
<keyword evidence="2" id="KW-0119">Carbohydrate metabolism</keyword>
<comment type="caution">
    <text evidence="5">The sequence shown here is derived from an EMBL/GenBank/DDBJ whole genome shotgun (WGS) entry which is preliminary data.</text>
</comment>
<comment type="subcellular location">
    <subcellularLocation>
        <location evidence="2">Secreted</location>
    </subcellularLocation>
</comment>
<dbReference type="InterPro" id="IPR006626">
    <property type="entry name" value="PbH1"/>
</dbReference>
<keyword evidence="1 2" id="KW-0456">Lyase</keyword>
<dbReference type="EMBL" id="BONY01000098">
    <property type="protein sequence ID" value="GIH10559.1"/>
    <property type="molecule type" value="Genomic_DNA"/>
</dbReference>
<dbReference type="SUPFAM" id="SSF51126">
    <property type="entry name" value="Pectin lyase-like"/>
    <property type="match status" value="1"/>
</dbReference>
<evidence type="ECO:0000313" key="6">
    <source>
        <dbReference type="Proteomes" id="UP000612899"/>
    </source>
</evidence>
<keyword evidence="2" id="KW-0964">Secreted</keyword>
<evidence type="ECO:0000259" key="4">
    <source>
        <dbReference type="SMART" id="SM00656"/>
    </source>
</evidence>
<proteinExistence type="inferred from homology"/>
<accession>A0A8J3QGD2</accession>
<name>A0A8J3QGD2_9ACTN</name>